<dbReference type="STRING" id="1458461.BN1012_Phect1482"/>
<evidence type="ECO:0000256" key="1">
    <source>
        <dbReference type="ARBA" id="ARBA00022801"/>
    </source>
</evidence>
<keyword evidence="3 4" id="KW-0443">Lipid metabolism</keyword>
<evidence type="ECO:0000256" key="5">
    <source>
        <dbReference type="SAM" id="MobiDB-lite"/>
    </source>
</evidence>
<dbReference type="RefSeq" id="WP_043950274.1">
    <property type="nucleotide sequence ID" value="NZ_HG966617.1"/>
</dbReference>
<reference evidence="7 8" key="1">
    <citation type="journal article" date="2014" name="Front. Genet.">
        <title>Genome and metabolic network of "Candidatus Phaeomarinobacter ectocarpi" Ec32, a new candidate genus of Alphaproteobacteria frequently associated with brown algae.</title>
        <authorList>
            <person name="Dittami S.M."/>
            <person name="Barbeyron T."/>
            <person name="Boyen C."/>
            <person name="Cambefort J."/>
            <person name="Collet G."/>
            <person name="Delage L."/>
            <person name="Gobet A."/>
            <person name="Groisillier A."/>
            <person name="Leblanc C."/>
            <person name="Michel G."/>
            <person name="Scornet D."/>
            <person name="Siegel A."/>
            <person name="Tapia J.E."/>
            <person name="Tonon T."/>
        </authorList>
    </citation>
    <scope>NUCLEOTIDE SEQUENCE [LARGE SCALE GENOMIC DNA]</scope>
    <source>
        <strain evidence="7 8">Ec32</strain>
    </source>
</reference>
<dbReference type="PANTHER" id="PTHR14226">
    <property type="entry name" value="NEUROPATHY TARGET ESTERASE/SWISS CHEESE D.MELANOGASTER"/>
    <property type="match status" value="1"/>
</dbReference>
<comment type="caution">
    <text evidence="4">Lacks conserved residue(s) required for the propagation of feature annotation.</text>
</comment>
<accession>X5MN14</accession>
<feature type="compositionally biased region" description="Basic residues" evidence="5">
    <location>
        <begin position="511"/>
        <end position="532"/>
    </location>
</feature>
<proteinExistence type="predicted"/>
<dbReference type="Pfam" id="PF11815">
    <property type="entry name" value="DUF3336"/>
    <property type="match status" value="1"/>
</dbReference>
<dbReference type="InterPro" id="IPR016035">
    <property type="entry name" value="Acyl_Trfase/lysoPLipase"/>
</dbReference>
<dbReference type="GO" id="GO:0016042">
    <property type="term" value="P:lipid catabolic process"/>
    <property type="evidence" value="ECO:0007669"/>
    <property type="project" value="UniProtKB-UniRule"/>
</dbReference>
<evidence type="ECO:0000313" key="8">
    <source>
        <dbReference type="Proteomes" id="UP000032160"/>
    </source>
</evidence>
<feature type="region of interest" description="Disordered" evidence="5">
    <location>
        <begin position="486"/>
        <end position="538"/>
    </location>
</feature>
<dbReference type="PATRIC" id="fig|1458461.3.peg.1481"/>
<dbReference type="Pfam" id="PF01734">
    <property type="entry name" value="Patatin"/>
    <property type="match status" value="1"/>
</dbReference>
<protein>
    <recommendedName>
        <fullName evidence="6">PNPLA domain-containing protein</fullName>
    </recommendedName>
</protein>
<dbReference type="HOGENOM" id="CLU_009031_5_1_5"/>
<dbReference type="InterPro" id="IPR002641">
    <property type="entry name" value="PNPLA_dom"/>
</dbReference>
<feature type="compositionally biased region" description="Low complexity" evidence="5">
    <location>
        <begin position="495"/>
        <end position="505"/>
    </location>
</feature>
<dbReference type="KEGG" id="pect:BN1012_Phect1482"/>
<feature type="active site" description="Nucleophile" evidence="4">
    <location>
        <position position="178"/>
    </location>
</feature>
<dbReference type="OrthoDB" id="5290098at2"/>
<dbReference type="PANTHER" id="PTHR14226:SF10">
    <property type="entry name" value="TRIACYLGLYCEROL LIPASE 4-RELATED"/>
    <property type="match status" value="1"/>
</dbReference>
<dbReference type="InterPro" id="IPR021771">
    <property type="entry name" value="Triacylglycerol_lipase_N"/>
</dbReference>
<keyword evidence="1 4" id="KW-0378">Hydrolase</keyword>
<dbReference type="Gene3D" id="3.40.1090.10">
    <property type="entry name" value="Cytosolic phospholipase A2 catalytic domain"/>
    <property type="match status" value="2"/>
</dbReference>
<feature type="short sequence motif" description="GXSXG" evidence="4">
    <location>
        <begin position="176"/>
        <end position="180"/>
    </location>
</feature>
<evidence type="ECO:0000259" key="6">
    <source>
        <dbReference type="PROSITE" id="PS51635"/>
    </source>
</evidence>
<dbReference type="AlphaFoldDB" id="X5MN14"/>
<sequence length="538" mass="59721">MFNGLSKIEDAMAAAETHAEWAEAAKDHDAKTGMDRWKRMDQTRLYDHVEIRSRLDRLRELRARHDDVGLLFALNEGIHGNMGGMGKPLLYTRAKFGTKKLICDYVDEITSAIEHLAALDTDEISLDEKVDFFRRASHCFGRTALMLSGGGILGNYHMGVIKALVEHDLLPTVVSGSSAGSIVAAVIGTNSDAQLQRLIAEPALALEARREANWFDRALWGRHPQLDIREVEEMIARLVPDLTFQEAFEKTGRHINVSVAPAEMHQTSRLLNAITSPNVYVRKAILASSAVPGVFPPVMLEAKSVGGERQPYLPTRKWVDGSVHDDLPAKRLMRLYGVNHFVVSMVNPLVIPWIRDPKTESGFTAMISQQAERWVKEIIRGGVSVTQTFTRNRPRLNFILSMFSSIATQTYTGDINIIPAARLFDPRKLLSHPTQEEVMSFVEEGERATWPKLEMIRICTKISRTLDRVLAEYDALEIELTAESAGVQKAERSARSSTRGRTAGAPPRPAAKGRKATSKAATKTKAKPRRKPAASSAA</sequence>
<feature type="domain" description="PNPLA" evidence="6">
    <location>
        <begin position="145"/>
        <end position="333"/>
    </location>
</feature>
<gene>
    <name evidence="7" type="ORF">BN1012_Phect1482</name>
</gene>
<dbReference type="GO" id="GO:0004806">
    <property type="term" value="F:triacylglycerol lipase activity"/>
    <property type="evidence" value="ECO:0007669"/>
    <property type="project" value="InterPro"/>
</dbReference>
<feature type="active site" description="Proton acceptor" evidence="4">
    <location>
        <position position="320"/>
    </location>
</feature>
<evidence type="ECO:0000256" key="3">
    <source>
        <dbReference type="ARBA" id="ARBA00023098"/>
    </source>
</evidence>
<dbReference type="PROSITE" id="PS51635">
    <property type="entry name" value="PNPLA"/>
    <property type="match status" value="1"/>
</dbReference>
<dbReference type="SUPFAM" id="SSF52151">
    <property type="entry name" value="FabD/lysophospholipase-like"/>
    <property type="match status" value="1"/>
</dbReference>
<dbReference type="EMBL" id="HG966617">
    <property type="protein sequence ID" value="CDO59696.1"/>
    <property type="molecule type" value="Genomic_DNA"/>
</dbReference>
<evidence type="ECO:0000256" key="4">
    <source>
        <dbReference type="PROSITE-ProRule" id="PRU01161"/>
    </source>
</evidence>
<dbReference type="InterPro" id="IPR050301">
    <property type="entry name" value="NTE"/>
</dbReference>
<keyword evidence="8" id="KW-1185">Reference proteome</keyword>
<evidence type="ECO:0000313" key="7">
    <source>
        <dbReference type="EMBL" id="CDO59696.1"/>
    </source>
</evidence>
<dbReference type="CDD" id="cd07206">
    <property type="entry name" value="Pat_TGL3-4-5_SDP1"/>
    <property type="match status" value="1"/>
</dbReference>
<dbReference type="Proteomes" id="UP000032160">
    <property type="component" value="Chromosome I"/>
</dbReference>
<keyword evidence="2 4" id="KW-0442">Lipid degradation</keyword>
<feature type="short sequence motif" description="GXGXXG" evidence="4">
    <location>
        <begin position="149"/>
        <end position="154"/>
    </location>
</feature>
<organism evidence="7 8">
    <name type="scientific">Candidatus Phaeomarinibacter ectocarpi</name>
    <dbReference type="NCBI Taxonomy" id="1458461"/>
    <lineage>
        <taxon>Bacteria</taxon>
        <taxon>Pseudomonadati</taxon>
        <taxon>Pseudomonadota</taxon>
        <taxon>Alphaproteobacteria</taxon>
        <taxon>Hyphomicrobiales</taxon>
        <taxon>Parvibaculaceae</taxon>
        <taxon>Candidatus Phaeomarinibacter</taxon>
    </lineage>
</organism>
<evidence type="ECO:0000256" key="2">
    <source>
        <dbReference type="ARBA" id="ARBA00022963"/>
    </source>
</evidence>
<name>X5MN14_9HYPH</name>